<dbReference type="NCBIfam" id="TIGR04126">
    <property type="entry name" value="PGF_CTERM"/>
    <property type="match status" value="1"/>
</dbReference>
<evidence type="ECO:0000313" key="6">
    <source>
        <dbReference type="Proteomes" id="UP001141422"/>
    </source>
</evidence>
<keyword evidence="6" id="KW-1185">Reference proteome</keyword>
<keyword evidence="3" id="KW-0472">Membrane</keyword>
<comment type="caution">
    <text evidence="5">The sequence shown here is derived from an EMBL/GenBank/DDBJ whole genome shotgun (WGS) entry which is preliminary data.</text>
</comment>
<proteinExistence type="predicted"/>
<evidence type="ECO:0000256" key="1">
    <source>
        <dbReference type="ARBA" id="ARBA00022729"/>
    </source>
</evidence>
<feature type="transmembrane region" description="Helical" evidence="3">
    <location>
        <begin position="1166"/>
        <end position="1184"/>
    </location>
</feature>
<dbReference type="EMBL" id="JAPTGB010000019">
    <property type="protein sequence ID" value="MCZ0861275.1"/>
    <property type="molecule type" value="Genomic_DNA"/>
</dbReference>
<dbReference type="Proteomes" id="UP001141422">
    <property type="component" value="Unassembled WGS sequence"/>
</dbReference>
<accession>A0ABT4IHP8</accession>
<protein>
    <submittedName>
        <fullName evidence="5">PGF-CTERM sorting domain-containing protein</fullName>
    </submittedName>
</protein>
<evidence type="ECO:0000256" key="2">
    <source>
        <dbReference type="SAM" id="MobiDB-lite"/>
    </source>
</evidence>
<evidence type="ECO:0000259" key="4">
    <source>
        <dbReference type="Pfam" id="PF18204"/>
    </source>
</evidence>
<gene>
    <name evidence="5" type="ORF">O0S10_08600</name>
</gene>
<organism evidence="5 6">
    <name type="scientific">Methanocorpusculum petauri</name>
    <dbReference type="NCBI Taxonomy" id="3002863"/>
    <lineage>
        <taxon>Archaea</taxon>
        <taxon>Methanobacteriati</taxon>
        <taxon>Methanobacteriota</taxon>
        <taxon>Stenosarchaea group</taxon>
        <taxon>Methanomicrobia</taxon>
        <taxon>Methanomicrobiales</taxon>
        <taxon>Methanocorpusculaceae</taxon>
        <taxon>Methanocorpusculum</taxon>
    </lineage>
</organism>
<feature type="region of interest" description="Disordered" evidence="2">
    <location>
        <begin position="1135"/>
        <end position="1160"/>
    </location>
</feature>
<dbReference type="RefSeq" id="WP_268925463.1">
    <property type="nucleotide sequence ID" value="NZ_JAPTGB010000019.1"/>
</dbReference>
<feature type="compositionally biased region" description="Low complexity" evidence="2">
    <location>
        <begin position="1142"/>
        <end position="1160"/>
    </location>
</feature>
<evidence type="ECO:0000256" key="3">
    <source>
        <dbReference type="SAM" id="Phobius"/>
    </source>
</evidence>
<dbReference type="InterPro" id="IPR013783">
    <property type="entry name" value="Ig-like_fold"/>
</dbReference>
<feature type="domain" description="PGF-CTERM archaeal protein-sorting signal" evidence="4">
    <location>
        <begin position="1164"/>
        <end position="1186"/>
    </location>
</feature>
<reference evidence="5" key="1">
    <citation type="submission" date="2022-12" db="EMBL/GenBank/DDBJ databases">
        <title>Isolation and characterisation of novel Methanocorpusculum spp. from native Australian herbivores indicates the genus is ancestrally host-associated.</title>
        <authorList>
            <person name="Volmer J.G."/>
            <person name="Soo R.M."/>
            <person name="Evans P.N."/>
            <person name="Hoedt E.C."/>
            <person name="Astorga Alsina A.L."/>
            <person name="Woodcroft B.J."/>
            <person name="Tyson G.W."/>
            <person name="Hugenholtz P."/>
            <person name="Morrison M."/>
        </authorList>
    </citation>
    <scope>NUCLEOTIDE SEQUENCE</scope>
    <source>
        <strain evidence="5">MG</strain>
    </source>
</reference>
<dbReference type="Pfam" id="PF18204">
    <property type="entry name" value="PGF-CTERM"/>
    <property type="match status" value="1"/>
</dbReference>
<name>A0ABT4IHP8_9EURY</name>
<keyword evidence="3" id="KW-1133">Transmembrane helix</keyword>
<sequence length="1187" mass="124598">MKNTKIMAVLAVLLVAALFIGAASAAERAVATGETAYIGENITITGAAGPWIALAGSGSTSPVATNVTGGSYISLTSISVATYDVLKSDDGSAWNKDSTLTVTVADLPTVSITPAEIYVNTELSATLNAVLPNGVSEVSVSYNGVETTLTTTTATVIGKAVAGQTDITLTKVNGIASFATAPDVATITVSSTSDADIDNFTAAPDATEIATGSSVTIDINATKQLTTPVWLSWGDGTTEQLDFASSVNVSMSHTYALADTYPVIVMNGPTPGQSTRLKTVSTITVTGTAGEIVVDMPITAAQGSTVEITFTSMGVVQPANVTVKFGDGQTKTASFSSIQGGFEAVVENIYATVGTYTVSYTINGVETEAGEITITPAEYRYIQGTGQDVFVYEHIDVNTVVSGASKLTKYSDGAIPSAVNVIAGTAGKFYLTEEVVNGQYGKYVIDGNYDASGFVYVWYPELSLQAELTTGANGATSGDSIDGKNVNKDTVVSFLINAPKVGPAFYNNAAQTGATAKIVFTTPASGKTTTFGTGTYALPFGTVTLTSAQTMAGYTQAGEDATAGTWTAQAEYTSPQAFSDYAKKSNTISFTLQSSTLTITASKDSVVRSNPFTVTIGGKSQTEYAVYIESPATNEVNPTLQPAQSGFQSSYNAPAPEKYYSIVNGEIYYAGYSDAIGGVFKTDASGKRTIQFNTAANTEDKTYTIKVSGLTTNDAGAIIFDSGDYDKVKVKVEKGAVTISASGDGSYYLGDEIKLSGTNSDSKLVFLFITGKNLGSADGNVLKSLPTLKQAALATNPVVVNTDNTWEYKWDTSRISVDPGAYTIYATSRLTNGKASTPFNVDGKESEMYGSKIEGEDGLWAVKLSDSEYATISVNLKKPFLSAVPSGTVVAKGDSFYVRGTAEGNPNSLKIYIFGNNFFEDYSVSVEDDGNYEKKIDIPEGMSSGQYFVVIQHPMMNAMFDADLAQDEDGYEYFYIPNVKLAATSSQSSFYVTGSDRLPGDQAADALTKMIDSPNIDDIYTKLTFNVADAWIRIANPGDKAAGSKFTISGTTNLAIDDQVLVEVSSSSFEATEKTQDLGNSGVTQTTKVVAGESGDNVWSIEVDTTNWKLDEYSIKAQGIEVDATTTTNFNLLEKLPDTPKPTETGTQATTTATATATTTPTQTPGFGAFVALAGLGAVALLVLRRN</sequence>
<evidence type="ECO:0000313" key="5">
    <source>
        <dbReference type="EMBL" id="MCZ0861275.1"/>
    </source>
</evidence>
<keyword evidence="1" id="KW-0732">Signal</keyword>
<dbReference type="Gene3D" id="2.60.40.10">
    <property type="entry name" value="Immunoglobulins"/>
    <property type="match status" value="1"/>
</dbReference>
<dbReference type="InterPro" id="IPR026371">
    <property type="entry name" value="PGF_CTERM"/>
</dbReference>
<dbReference type="NCBIfam" id="NF041431">
    <property type="entry name" value="S_layer_MEMAR"/>
    <property type="match status" value="1"/>
</dbReference>
<keyword evidence="3" id="KW-0812">Transmembrane</keyword>